<sequence>MLFTSDVLEELQLVLPGRSDVIDLSSQITLPEVQYLGVESSNVLKNLRVPKLSALDTACESLLPFLKYSVFEEFNLSSIKCLYTLGPKGSHSPHPRSILGASKPIHGERLFSMKTEDFAKDMIFLETAEEIFKLEDITLYSPEPDFFHIKITKNNLSDKAPDALSLILPRLTNLTELTKYDEILTWIPNVEKLIIRYGGGLEDFIRLLSNPSLCPKLKHLHFTIFRPSPKSHEELKLLAETIGKILTECLQSRHKVPGNQLEFIAFGYCPPLPDTWLQKLKNFDTTVVTAKDFKGLMAKKHPCFKQSFQYLQSRREVLGKILESVALGMVVSRSCKAWPRAHFWFYVLILDREVITSKNQ</sequence>
<proteinExistence type="predicted"/>
<gene>
    <name evidence="1" type="ORF">Clacol_010302</name>
</gene>
<name>A0AAV5AR85_9AGAM</name>
<evidence type="ECO:0000313" key="2">
    <source>
        <dbReference type="Proteomes" id="UP001050691"/>
    </source>
</evidence>
<protein>
    <submittedName>
        <fullName evidence="1">Uncharacterized protein</fullName>
    </submittedName>
</protein>
<dbReference type="Proteomes" id="UP001050691">
    <property type="component" value="Unassembled WGS sequence"/>
</dbReference>
<reference evidence="1" key="1">
    <citation type="submission" date="2021-10" db="EMBL/GenBank/DDBJ databases">
        <title>De novo Genome Assembly of Clathrus columnatus (Basidiomycota, Fungi) Using Illumina and Nanopore Sequence Data.</title>
        <authorList>
            <person name="Ogiso-Tanaka E."/>
            <person name="Itagaki H."/>
            <person name="Hosoya T."/>
            <person name="Hosaka K."/>
        </authorList>
    </citation>
    <scope>NUCLEOTIDE SEQUENCE</scope>
    <source>
        <strain evidence="1">MO-923</strain>
    </source>
</reference>
<dbReference type="AlphaFoldDB" id="A0AAV5AR85"/>
<organism evidence="1 2">
    <name type="scientific">Clathrus columnatus</name>
    <dbReference type="NCBI Taxonomy" id="1419009"/>
    <lineage>
        <taxon>Eukaryota</taxon>
        <taxon>Fungi</taxon>
        <taxon>Dikarya</taxon>
        <taxon>Basidiomycota</taxon>
        <taxon>Agaricomycotina</taxon>
        <taxon>Agaricomycetes</taxon>
        <taxon>Phallomycetidae</taxon>
        <taxon>Phallales</taxon>
        <taxon>Clathraceae</taxon>
        <taxon>Clathrus</taxon>
    </lineage>
</organism>
<comment type="caution">
    <text evidence="1">The sequence shown here is derived from an EMBL/GenBank/DDBJ whole genome shotgun (WGS) entry which is preliminary data.</text>
</comment>
<evidence type="ECO:0000313" key="1">
    <source>
        <dbReference type="EMBL" id="GJJ16023.1"/>
    </source>
</evidence>
<accession>A0AAV5AR85</accession>
<dbReference type="EMBL" id="BPWL01000012">
    <property type="protein sequence ID" value="GJJ16023.1"/>
    <property type="molecule type" value="Genomic_DNA"/>
</dbReference>
<keyword evidence="2" id="KW-1185">Reference proteome</keyword>